<keyword evidence="8" id="KW-1185">Reference proteome</keyword>
<dbReference type="FunFam" id="3.40.50.300:FF:000093">
    <property type="entry name" value="Fidgetin-like 1"/>
    <property type="match status" value="1"/>
</dbReference>
<sequence>MGSNTSTEDEQGKGDLLRKLLFTAESLEKHGHVQQSQMAYMDLSLYLAAECASDKANILFTERLRHDCQAALMRLQCSPTTVQQRNQIAGTEAQTVHQQVAASLPKGDPPFMAYMDEHIQSILAFSPRASPPRSQAPQEGLQACSQHKGMRSSRGPANRQTEAAEAVEIVNLTPAVPSPSRKRDSLGNPKEEGTPGHRRQLAASRKASQPQRPSSTAAKKENSTGSDVEEEMGTSDAQHQAAKAGGGFQTARAALATELRKSGRKLPLQLKNAQQESEARQGRAGAKKSAGSSAADMFPDGQGAFNPSAASRQGLSRSRGAKRPDAQGGRGGFVPPFVSKAMSAAGAEGELPTKVQELLAGPDGELPEALQQLDVQILEMICSEILEGHAGSAVAWDDIAGQQQAKRLVQELIVWPMLNPHLFKGARAPPKGLLLFGPPGTGKTLIGKAIAANIKATFFAISASSLTSKWIGEGEKMVRALFAVAGVLQPSVIFIDEIDSVLSARKSEGEHEATRRLKTEILIQMDGCDPSAADRRVLLVGATNRPEELDEAARRRMPKQLYIPLPCADARRSMIERQIGPGSSVPSALSDADLSKIVDKTKGYSGSDMRALVQEACQGPVRDAVALHAEKLATLSEADLRPLNIRDFQMAARAQRASVQPSEIQRYEEYDARHGARYADQNVADDRMDEDDW</sequence>
<evidence type="ECO:0000256" key="1">
    <source>
        <dbReference type="ARBA" id="ARBA00006914"/>
    </source>
</evidence>
<feature type="compositionally biased region" description="Low complexity" evidence="5">
    <location>
        <begin position="282"/>
        <end position="295"/>
    </location>
</feature>
<name>A0AAV1HWT2_9CHLO</name>
<proteinExistence type="inferred from homology"/>
<feature type="region of interest" description="Disordered" evidence="5">
    <location>
        <begin position="262"/>
        <end position="337"/>
    </location>
</feature>
<evidence type="ECO:0000256" key="4">
    <source>
        <dbReference type="RuleBase" id="RU003651"/>
    </source>
</evidence>
<dbReference type="PANTHER" id="PTHR23074:SF17">
    <property type="entry name" value="FIDGETIN-LIKE PROTEIN 1"/>
    <property type="match status" value="1"/>
</dbReference>
<dbReference type="InterPro" id="IPR041569">
    <property type="entry name" value="AAA_lid_3"/>
</dbReference>
<dbReference type="GO" id="GO:0005524">
    <property type="term" value="F:ATP binding"/>
    <property type="evidence" value="ECO:0007669"/>
    <property type="project" value="UniProtKB-KW"/>
</dbReference>
<dbReference type="InterPro" id="IPR050304">
    <property type="entry name" value="MT-severing_AAA_ATPase"/>
</dbReference>
<reference evidence="7 8" key="1">
    <citation type="submission" date="2023-10" db="EMBL/GenBank/DDBJ databases">
        <authorList>
            <person name="Maclean D."/>
            <person name="Macfadyen A."/>
        </authorList>
    </citation>
    <scope>NUCLEOTIDE SEQUENCE [LARGE SCALE GENOMIC DNA]</scope>
</reference>
<dbReference type="Proteomes" id="UP001314263">
    <property type="component" value="Unassembled WGS sequence"/>
</dbReference>
<accession>A0AAV1HWT2</accession>
<evidence type="ECO:0000256" key="3">
    <source>
        <dbReference type="ARBA" id="ARBA00022840"/>
    </source>
</evidence>
<dbReference type="Pfam" id="PF17862">
    <property type="entry name" value="AAA_lid_3"/>
    <property type="match status" value="1"/>
</dbReference>
<dbReference type="GO" id="GO:0016887">
    <property type="term" value="F:ATP hydrolysis activity"/>
    <property type="evidence" value="ECO:0007669"/>
    <property type="project" value="InterPro"/>
</dbReference>
<feature type="compositionally biased region" description="Polar residues" evidence="5">
    <location>
        <begin position="206"/>
        <end position="217"/>
    </location>
</feature>
<dbReference type="InterPro" id="IPR027417">
    <property type="entry name" value="P-loop_NTPase"/>
</dbReference>
<evidence type="ECO:0000256" key="5">
    <source>
        <dbReference type="SAM" id="MobiDB-lite"/>
    </source>
</evidence>
<dbReference type="Pfam" id="PF00004">
    <property type="entry name" value="AAA"/>
    <property type="match status" value="1"/>
</dbReference>
<protein>
    <recommendedName>
        <fullName evidence="6">AAA+ ATPase domain-containing protein</fullName>
    </recommendedName>
</protein>
<keyword evidence="3 4" id="KW-0067">ATP-binding</keyword>
<evidence type="ECO:0000313" key="7">
    <source>
        <dbReference type="EMBL" id="CAK0754000.1"/>
    </source>
</evidence>
<dbReference type="EMBL" id="CAUYUE010000003">
    <property type="protein sequence ID" value="CAK0754000.1"/>
    <property type="molecule type" value="Genomic_DNA"/>
</dbReference>
<feature type="compositionally biased region" description="Low complexity" evidence="5">
    <location>
        <begin position="127"/>
        <end position="138"/>
    </location>
</feature>
<dbReference type="SUPFAM" id="SSF52540">
    <property type="entry name" value="P-loop containing nucleoside triphosphate hydrolases"/>
    <property type="match status" value="1"/>
</dbReference>
<gene>
    <name evidence="7" type="ORF">CVIRNUC_002263</name>
</gene>
<comment type="similarity">
    <text evidence="1 4">Belongs to the AAA ATPase family.</text>
</comment>
<dbReference type="InterPro" id="IPR003960">
    <property type="entry name" value="ATPase_AAA_CS"/>
</dbReference>
<feature type="compositionally biased region" description="Basic and acidic residues" evidence="5">
    <location>
        <begin position="181"/>
        <end position="195"/>
    </location>
</feature>
<organism evidence="7 8">
    <name type="scientific">Coccomyxa viridis</name>
    <dbReference type="NCBI Taxonomy" id="1274662"/>
    <lineage>
        <taxon>Eukaryota</taxon>
        <taxon>Viridiplantae</taxon>
        <taxon>Chlorophyta</taxon>
        <taxon>core chlorophytes</taxon>
        <taxon>Trebouxiophyceae</taxon>
        <taxon>Trebouxiophyceae incertae sedis</taxon>
        <taxon>Coccomyxaceae</taxon>
        <taxon>Coccomyxa</taxon>
    </lineage>
</organism>
<dbReference type="PANTHER" id="PTHR23074">
    <property type="entry name" value="AAA DOMAIN-CONTAINING"/>
    <property type="match status" value="1"/>
</dbReference>
<evidence type="ECO:0000259" key="6">
    <source>
        <dbReference type="SMART" id="SM00382"/>
    </source>
</evidence>
<dbReference type="Gene3D" id="3.40.50.300">
    <property type="entry name" value="P-loop containing nucleotide triphosphate hydrolases"/>
    <property type="match status" value="1"/>
</dbReference>
<feature type="domain" description="AAA+ ATPase" evidence="6">
    <location>
        <begin position="429"/>
        <end position="567"/>
    </location>
</feature>
<dbReference type="AlphaFoldDB" id="A0AAV1HWT2"/>
<evidence type="ECO:0000313" key="8">
    <source>
        <dbReference type="Proteomes" id="UP001314263"/>
    </source>
</evidence>
<dbReference type="FunFam" id="1.10.8.60:FF:000022">
    <property type="entry name" value="Fidgetin like 1"/>
    <property type="match status" value="1"/>
</dbReference>
<dbReference type="PROSITE" id="PS00674">
    <property type="entry name" value="AAA"/>
    <property type="match status" value="1"/>
</dbReference>
<evidence type="ECO:0000256" key="2">
    <source>
        <dbReference type="ARBA" id="ARBA00022741"/>
    </source>
</evidence>
<dbReference type="Gene3D" id="1.10.8.60">
    <property type="match status" value="1"/>
</dbReference>
<feature type="region of interest" description="Disordered" evidence="5">
    <location>
        <begin position="127"/>
        <end position="247"/>
    </location>
</feature>
<dbReference type="SMART" id="SM00382">
    <property type="entry name" value="AAA"/>
    <property type="match status" value="1"/>
</dbReference>
<comment type="caution">
    <text evidence="7">The sequence shown here is derived from an EMBL/GenBank/DDBJ whole genome shotgun (WGS) entry which is preliminary data.</text>
</comment>
<dbReference type="InterPro" id="IPR003593">
    <property type="entry name" value="AAA+_ATPase"/>
</dbReference>
<keyword evidence="2 4" id="KW-0547">Nucleotide-binding</keyword>
<dbReference type="InterPro" id="IPR003959">
    <property type="entry name" value="ATPase_AAA_core"/>
</dbReference>